<keyword evidence="3" id="KW-1185">Reference proteome</keyword>
<dbReference type="Gene3D" id="3.40.50.720">
    <property type="entry name" value="NAD(P)-binding Rossmann-like Domain"/>
    <property type="match status" value="1"/>
</dbReference>
<dbReference type="EMBL" id="JAYGIE010000003">
    <property type="protein sequence ID" value="MEA5476238.1"/>
    <property type="molecule type" value="Genomic_DNA"/>
</dbReference>
<gene>
    <name evidence="2" type="ORF">VB774_01275</name>
</gene>
<dbReference type="InterPro" id="IPR001509">
    <property type="entry name" value="Epimerase_deHydtase"/>
</dbReference>
<reference evidence="2 3" key="1">
    <citation type="submission" date="2023-12" db="EMBL/GenBank/DDBJ databases">
        <title>Baltic Sea Cyanobacteria.</title>
        <authorList>
            <person name="Delbaje E."/>
            <person name="Fewer D.P."/>
            <person name="Shishido T.K."/>
        </authorList>
    </citation>
    <scope>NUCLEOTIDE SEQUENCE [LARGE SCALE GENOMIC DNA]</scope>
    <source>
        <strain evidence="2 3">UHCC 0370</strain>
    </source>
</reference>
<evidence type="ECO:0000313" key="2">
    <source>
        <dbReference type="EMBL" id="MEA5476238.1"/>
    </source>
</evidence>
<comment type="caution">
    <text evidence="2">The sequence shown here is derived from an EMBL/GenBank/DDBJ whole genome shotgun (WGS) entry which is preliminary data.</text>
</comment>
<dbReference type="CDD" id="cd08946">
    <property type="entry name" value="SDR_e"/>
    <property type="match status" value="1"/>
</dbReference>
<protein>
    <submittedName>
        <fullName evidence="2">NAD(P)-dependent oxidoreductase</fullName>
    </submittedName>
</protein>
<dbReference type="Proteomes" id="UP001301388">
    <property type="component" value="Unassembled WGS sequence"/>
</dbReference>
<accession>A0ABU5TDW9</accession>
<organism evidence="2 3">
    <name type="scientific">Pseudanabaena galeata UHCC 0370</name>
    <dbReference type="NCBI Taxonomy" id="3110310"/>
    <lineage>
        <taxon>Bacteria</taxon>
        <taxon>Bacillati</taxon>
        <taxon>Cyanobacteriota</taxon>
        <taxon>Cyanophyceae</taxon>
        <taxon>Pseudanabaenales</taxon>
        <taxon>Pseudanabaenaceae</taxon>
        <taxon>Pseudanabaena</taxon>
    </lineage>
</organism>
<dbReference type="RefSeq" id="WP_323259194.1">
    <property type="nucleotide sequence ID" value="NZ_JAYGIE010000003.1"/>
</dbReference>
<dbReference type="InterPro" id="IPR036291">
    <property type="entry name" value="NAD(P)-bd_dom_sf"/>
</dbReference>
<dbReference type="InterPro" id="IPR050177">
    <property type="entry name" value="Lipid_A_modif_metabolic_enz"/>
</dbReference>
<name>A0ABU5TDW9_9CYAN</name>
<evidence type="ECO:0000259" key="1">
    <source>
        <dbReference type="Pfam" id="PF01370"/>
    </source>
</evidence>
<dbReference type="PANTHER" id="PTHR43245">
    <property type="entry name" value="BIFUNCTIONAL POLYMYXIN RESISTANCE PROTEIN ARNA"/>
    <property type="match status" value="1"/>
</dbReference>
<dbReference type="Pfam" id="PF01370">
    <property type="entry name" value="Epimerase"/>
    <property type="match status" value="1"/>
</dbReference>
<proteinExistence type="predicted"/>
<sequence length="294" mass="32841">MKVLIIGSGGFLGKNLLNYFLEQNIDVIGCSSAQSNGGICADTGLLSSQFSIPPDTHTVIYLSQSPYYRQVPEMAEHLLNVNVVSAVKVAELARRAKVKHFIYTSTGNVYAPSFEPLTEDAPINRNNWYALSKIHAEESLSLFRNDFDVTIMRLFGVYGTGQTDKLIPNLFNTILQRRKVFVDRNSIDANDIDGLRISLINVVDLVKIFLQCITSSNLNSYLLNISSHEVVSIRHITTLISQALDLPVDIEISDKYRQSSLIANIQLLQETFNPVFTPIETGIQNIAVQYKVIK</sequence>
<feature type="domain" description="NAD-dependent epimerase/dehydratase" evidence="1">
    <location>
        <begin position="3"/>
        <end position="215"/>
    </location>
</feature>
<evidence type="ECO:0000313" key="3">
    <source>
        <dbReference type="Proteomes" id="UP001301388"/>
    </source>
</evidence>
<dbReference type="SUPFAM" id="SSF51735">
    <property type="entry name" value="NAD(P)-binding Rossmann-fold domains"/>
    <property type="match status" value="1"/>
</dbReference>